<protein>
    <recommendedName>
        <fullName evidence="2">histidine kinase</fullName>
        <ecNumber evidence="2">2.7.13.3</ecNumber>
    </recommendedName>
</protein>
<keyword evidence="4" id="KW-0808">Transferase</keyword>
<dbReference type="InterPro" id="IPR055558">
    <property type="entry name" value="DUF7134"/>
</dbReference>
<accession>A0ABP7CME6</accession>
<keyword evidence="9" id="KW-1133">Transmembrane helix</keyword>
<dbReference type="InterPro" id="IPR003594">
    <property type="entry name" value="HATPase_dom"/>
</dbReference>
<feature type="transmembrane region" description="Helical" evidence="9">
    <location>
        <begin position="141"/>
        <end position="162"/>
    </location>
</feature>
<keyword evidence="7" id="KW-0067">ATP-binding</keyword>
<dbReference type="PANTHER" id="PTHR24421">
    <property type="entry name" value="NITRATE/NITRITE SENSOR PROTEIN NARX-RELATED"/>
    <property type="match status" value="1"/>
</dbReference>
<evidence type="ECO:0000256" key="4">
    <source>
        <dbReference type="ARBA" id="ARBA00022679"/>
    </source>
</evidence>
<evidence type="ECO:0000256" key="1">
    <source>
        <dbReference type="ARBA" id="ARBA00000085"/>
    </source>
</evidence>
<keyword evidence="3" id="KW-0597">Phosphoprotein</keyword>
<feature type="transmembrane region" description="Helical" evidence="9">
    <location>
        <begin position="77"/>
        <end position="103"/>
    </location>
</feature>
<reference evidence="12" key="1">
    <citation type="journal article" date="2019" name="Int. J. Syst. Evol. Microbiol.">
        <title>The Global Catalogue of Microorganisms (GCM) 10K type strain sequencing project: providing services to taxonomists for standard genome sequencing and annotation.</title>
        <authorList>
            <consortium name="The Broad Institute Genomics Platform"/>
            <consortium name="The Broad Institute Genome Sequencing Center for Infectious Disease"/>
            <person name="Wu L."/>
            <person name="Ma J."/>
        </authorList>
    </citation>
    <scope>NUCLEOTIDE SEQUENCE [LARGE SCALE GENOMIC DNA]</scope>
    <source>
        <strain evidence="12">JCM 16961</strain>
    </source>
</reference>
<keyword evidence="9" id="KW-0812">Transmembrane</keyword>
<dbReference type="EC" id="2.7.13.3" evidence="2"/>
<keyword evidence="12" id="KW-1185">Reference proteome</keyword>
<comment type="caution">
    <text evidence="11">The sequence shown here is derived from an EMBL/GenBank/DDBJ whole genome shotgun (WGS) entry which is preliminary data.</text>
</comment>
<dbReference type="Pfam" id="PF02518">
    <property type="entry name" value="HATPase_c"/>
    <property type="match status" value="1"/>
</dbReference>
<evidence type="ECO:0000313" key="12">
    <source>
        <dbReference type="Proteomes" id="UP001501536"/>
    </source>
</evidence>
<feature type="transmembrane region" description="Helical" evidence="9">
    <location>
        <begin position="115"/>
        <end position="134"/>
    </location>
</feature>
<dbReference type="SUPFAM" id="SSF55874">
    <property type="entry name" value="ATPase domain of HSP90 chaperone/DNA topoisomerase II/histidine kinase"/>
    <property type="match status" value="1"/>
</dbReference>
<keyword evidence="9" id="KW-0472">Membrane</keyword>
<dbReference type="CDD" id="cd16917">
    <property type="entry name" value="HATPase_UhpB-NarQ-NarX-like"/>
    <property type="match status" value="1"/>
</dbReference>
<evidence type="ECO:0000256" key="6">
    <source>
        <dbReference type="ARBA" id="ARBA00022777"/>
    </source>
</evidence>
<dbReference type="SMART" id="SM00387">
    <property type="entry name" value="HATPase_c"/>
    <property type="match status" value="1"/>
</dbReference>
<comment type="catalytic activity">
    <reaction evidence="1">
        <text>ATP + protein L-histidine = ADP + protein N-phospho-L-histidine.</text>
        <dbReference type="EC" id="2.7.13.3"/>
    </reaction>
</comment>
<evidence type="ECO:0000256" key="2">
    <source>
        <dbReference type="ARBA" id="ARBA00012438"/>
    </source>
</evidence>
<evidence type="ECO:0000313" key="11">
    <source>
        <dbReference type="EMBL" id="GAA3693046.1"/>
    </source>
</evidence>
<dbReference type="Pfam" id="PF23539">
    <property type="entry name" value="DUF7134"/>
    <property type="match status" value="1"/>
</dbReference>
<dbReference type="InterPro" id="IPR036890">
    <property type="entry name" value="HATPase_C_sf"/>
</dbReference>
<gene>
    <name evidence="11" type="ORF">GCM10022377_01950</name>
</gene>
<dbReference type="GO" id="GO:0016301">
    <property type="term" value="F:kinase activity"/>
    <property type="evidence" value="ECO:0007669"/>
    <property type="project" value="UniProtKB-KW"/>
</dbReference>
<evidence type="ECO:0000256" key="7">
    <source>
        <dbReference type="ARBA" id="ARBA00022840"/>
    </source>
</evidence>
<feature type="domain" description="Histidine kinase/HSP90-like ATPase" evidence="10">
    <location>
        <begin position="305"/>
        <end position="400"/>
    </location>
</feature>
<proteinExistence type="predicted"/>
<evidence type="ECO:0000256" key="8">
    <source>
        <dbReference type="ARBA" id="ARBA00023012"/>
    </source>
</evidence>
<keyword evidence="8" id="KW-0902">Two-component regulatory system</keyword>
<dbReference type="Proteomes" id="UP001501536">
    <property type="component" value="Unassembled WGS sequence"/>
</dbReference>
<keyword evidence="6 11" id="KW-0418">Kinase</keyword>
<dbReference type="Gene3D" id="3.30.565.10">
    <property type="entry name" value="Histidine kinase-like ATPase, C-terminal domain"/>
    <property type="match status" value="1"/>
</dbReference>
<keyword evidence="5" id="KW-0547">Nucleotide-binding</keyword>
<name>A0ABP7CME6_9MICC</name>
<evidence type="ECO:0000256" key="3">
    <source>
        <dbReference type="ARBA" id="ARBA00022553"/>
    </source>
</evidence>
<dbReference type="EMBL" id="BAABCJ010000001">
    <property type="protein sequence ID" value="GAA3693046.1"/>
    <property type="molecule type" value="Genomic_DNA"/>
</dbReference>
<dbReference type="Gene3D" id="1.20.5.1930">
    <property type="match status" value="1"/>
</dbReference>
<dbReference type="InterPro" id="IPR050482">
    <property type="entry name" value="Sensor_HK_TwoCompSys"/>
</dbReference>
<sequence>MNMTWHRKVDQWIREHPRIVDLIGALMLWFVTVVATAGLAGSPSTGNEAVLAVLVSSAETLPLILRRSHRRISAGVIVLACLMHLAFLPGFLPSVVAVPVVVYTLAKYGERWESLSGLGLSLVGAAFSSAAFGGVTADRSFASLVASTVIIGLSMLVVWTYGDLARTRLVALQALHDRAERLEREQAAERSAAAADERARIAREMHDIVAHSLSIMITQADGARYAGRENPEVAVGALETIATHGRESLKDMRRLLGVLRGEEEAQYRPMPGIGDLEQLAEQVRLAGQQVDLQIVGTPRRALPNGAELAVYRCVQESLTNVVKHAGTAARATVTVEWTRHGISVSVTDNGRGALADASTAGSGRGLDGMRERVELYGGQMSAGPLPRGGFVVRAFIPYLENA</sequence>
<evidence type="ECO:0000256" key="9">
    <source>
        <dbReference type="SAM" id="Phobius"/>
    </source>
</evidence>
<evidence type="ECO:0000259" key="10">
    <source>
        <dbReference type="SMART" id="SM00387"/>
    </source>
</evidence>
<organism evidence="11 12">
    <name type="scientific">Zhihengliuella alba</name>
    <dbReference type="NCBI Taxonomy" id="547018"/>
    <lineage>
        <taxon>Bacteria</taxon>
        <taxon>Bacillati</taxon>
        <taxon>Actinomycetota</taxon>
        <taxon>Actinomycetes</taxon>
        <taxon>Micrococcales</taxon>
        <taxon>Micrococcaceae</taxon>
        <taxon>Zhihengliuella</taxon>
    </lineage>
</organism>
<dbReference type="PANTHER" id="PTHR24421:SF10">
    <property type="entry name" value="NITRATE_NITRITE SENSOR PROTEIN NARQ"/>
    <property type="match status" value="1"/>
</dbReference>
<dbReference type="Pfam" id="PF07730">
    <property type="entry name" value="HisKA_3"/>
    <property type="match status" value="1"/>
</dbReference>
<evidence type="ECO:0000256" key="5">
    <source>
        <dbReference type="ARBA" id="ARBA00022741"/>
    </source>
</evidence>
<dbReference type="InterPro" id="IPR011712">
    <property type="entry name" value="Sig_transdc_His_kin_sub3_dim/P"/>
</dbReference>